<organism evidence="1 2">
    <name type="scientific">Phytophthora palmivora</name>
    <dbReference type="NCBI Taxonomy" id="4796"/>
    <lineage>
        <taxon>Eukaryota</taxon>
        <taxon>Sar</taxon>
        <taxon>Stramenopiles</taxon>
        <taxon>Oomycota</taxon>
        <taxon>Peronosporomycetes</taxon>
        <taxon>Peronosporales</taxon>
        <taxon>Peronosporaceae</taxon>
        <taxon>Phytophthora</taxon>
    </lineage>
</organism>
<protein>
    <submittedName>
        <fullName evidence="1">Uncharacterized protein</fullName>
    </submittedName>
</protein>
<name>A0A2P4YR68_9STRA</name>
<proteinExistence type="predicted"/>
<comment type="caution">
    <text evidence="1">The sequence shown here is derived from an EMBL/GenBank/DDBJ whole genome shotgun (WGS) entry which is preliminary data.</text>
</comment>
<evidence type="ECO:0000313" key="1">
    <source>
        <dbReference type="EMBL" id="POM80301.1"/>
    </source>
</evidence>
<evidence type="ECO:0000313" key="2">
    <source>
        <dbReference type="Proteomes" id="UP000237271"/>
    </source>
</evidence>
<accession>A0A2P4YR68</accession>
<gene>
    <name evidence="1" type="ORF">PHPALM_1880</name>
</gene>
<keyword evidence="2" id="KW-1185">Reference proteome</keyword>
<reference evidence="1 2" key="1">
    <citation type="journal article" date="2017" name="Genome Biol. Evol.">
        <title>Phytophthora megakarya and P. palmivora, closely related causal agents of cacao black pod rot, underwent increases in genome sizes and gene numbers by different mechanisms.</title>
        <authorList>
            <person name="Ali S.S."/>
            <person name="Shao J."/>
            <person name="Lary D.J."/>
            <person name="Kronmiller B."/>
            <person name="Shen D."/>
            <person name="Strem M.D."/>
            <person name="Amoako-Attah I."/>
            <person name="Akrofi A.Y."/>
            <person name="Begoude B.A."/>
            <person name="Ten Hoopen G.M."/>
            <person name="Coulibaly K."/>
            <person name="Kebe B.I."/>
            <person name="Melnick R.L."/>
            <person name="Guiltinan M.J."/>
            <person name="Tyler B.M."/>
            <person name="Meinhardt L.W."/>
            <person name="Bailey B.A."/>
        </authorList>
    </citation>
    <scope>NUCLEOTIDE SEQUENCE [LARGE SCALE GENOMIC DNA]</scope>
    <source>
        <strain evidence="2">sbr112.9</strain>
    </source>
</reference>
<dbReference type="AlphaFoldDB" id="A0A2P4YR68"/>
<dbReference type="Proteomes" id="UP000237271">
    <property type="component" value="Unassembled WGS sequence"/>
</dbReference>
<sequence length="141" mass="15433">MVDLLKVQDLSTGLRHLGCEMADGRFQAASILAQIIYVCLQMTDLIRPTIKIPVEIDDLSLQGRDLGCKRRRLQTDNTIGLQGRLEGITLLSEAVNLSPVAPDLSTLSGTHHLERLEGADMLTVQIRGFIRSTSGLPELIA</sequence>
<dbReference type="EMBL" id="NCKW01000556">
    <property type="protein sequence ID" value="POM80301.1"/>
    <property type="molecule type" value="Genomic_DNA"/>
</dbReference>